<protein>
    <submittedName>
        <fullName evidence="3">Uncharacterized protein</fullName>
    </submittedName>
</protein>
<accession>A0A915J0Y5</accession>
<evidence type="ECO:0000313" key="3">
    <source>
        <dbReference type="WBParaSite" id="nRc.2.0.1.t20050-RA"/>
    </source>
</evidence>
<name>A0A915J0Y5_ROMCU</name>
<keyword evidence="2" id="KW-1185">Reference proteome</keyword>
<evidence type="ECO:0000313" key="2">
    <source>
        <dbReference type="Proteomes" id="UP000887565"/>
    </source>
</evidence>
<dbReference type="WBParaSite" id="nRc.2.0.1.t20050-RA">
    <property type="protein sequence ID" value="nRc.2.0.1.t20050-RA"/>
    <property type="gene ID" value="nRc.2.0.1.g20050"/>
</dbReference>
<organism evidence="2 3">
    <name type="scientific">Romanomermis culicivorax</name>
    <name type="common">Nematode worm</name>
    <dbReference type="NCBI Taxonomy" id="13658"/>
    <lineage>
        <taxon>Eukaryota</taxon>
        <taxon>Metazoa</taxon>
        <taxon>Ecdysozoa</taxon>
        <taxon>Nematoda</taxon>
        <taxon>Enoplea</taxon>
        <taxon>Dorylaimia</taxon>
        <taxon>Mermithida</taxon>
        <taxon>Mermithoidea</taxon>
        <taxon>Mermithidae</taxon>
        <taxon>Romanomermis</taxon>
    </lineage>
</organism>
<proteinExistence type="predicted"/>
<feature type="compositionally biased region" description="Polar residues" evidence="1">
    <location>
        <begin position="50"/>
        <end position="65"/>
    </location>
</feature>
<feature type="region of interest" description="Disordered" evidence="1">
    <location>
        <begin position="32"/>
        <end position="71"/>
    </location>
</feature>
<reference evidence="3" key="1">
    <citation type="submission" date="2022-11" db="UniProtKB">
        <authorList>
            <consortium name="WormBaseParasite"/>
        </authorList>
    </citation>
    <scope>IDENTIFICATION</scope>
</reference>
<dbReference type="Proteomes" id="UP000887565">
    <property type="component" value="Unplaced"/>
</dbReference>
<sequence>MDMAAKWRLSELVQRLFGKFQKAEEDEGQLFKIPILTEHQPRDTSRSRSQHSGHWSHSQPRQQPGVSKLPFTNLAKSRLVLDGAR</sequence>
<evidence type="ECO:0000256" key="1">
    <source>
        <dbReference type="SAM" id="MobiDB-lite"/>
    </source>
</evidence>
<dbReference type="AlphaFoldDB" id="A0A915J0Y5"/>